<feature type="domain" description="HTH luxR-type" evidence="6">
    <location>
        <begin position="157"/>
        <end position="222"/>
    </location>
</feature>
<sequence>MIRIVIVDDQEVIRDSLNILLSSQEDFQIVGIGKDGYDAIRLVDTLKPDVVLLDVRMPIIDGAEATLTLKHRSPSSSIIILTTFDDDEYVLKSIRNGASGYLLKSSDMNELATAIRTVNEGGSLMTPGVMTKAFRLFSDLAKERTPPKSVYAPQEDKVQIPSNISRTEMQIVTYIGQGLSNKEIAKELSLREGTVRNYISSILQKTDLRDRTQVAIYAIKNGLVEIDEK</sequence>
<evidence type="ECO:0000256" key="2">
    <source>
        <dbReference type="ARBA" id="ARBA00023015"/>
    </source>
</evidence>
<dbReference type="KEGG" id="bhc:JFL75_02435"/>
<evidence type="ECO:0000256" key="1">
    <source>
        <dbReference type="ARBA" id="ARBA00022553"/>
    </source>
</evidence>
<dbReference type="InterPro" id="IPR011006">
    <property type="entry name" value="CheY-like_superfamily"/>
</dbReference>
<feature type="modified residue" description="4-aspartylphosphate" evidence="5">
    <location>
        <position position="54"/>
    </location>
</feature>
<evidence type="ECO:0000256" key="4">
    <source>
        <dbReference type="ARBA" id="ARBA00023163"/>
    </source>
</evidence>
<dbReference type="SMART" id="SM00421">
    <property type="entry name" value="HTH_LUXR"/>
    <property type="match status" value="1"/>
</dbReference>
<feature type="domain" description="Response regulatory" evidence="7">
    <location>
        <begin position="3"/>
        <end position="119"/>
    </location>
</feature>
<dbReference type="PANTHER" id="PTHR43214">
    <property type="entry name" value="TWO-COMPONENT RESPONSE REGULATOR"/>
    <property type="match status" value="1"/>
</dbReference>
<evidence type="ECO:0000313" key="8">
    <source>
        <dbReference type="EMBL" id="QQO09787.1"/>
    </source>
</evidence>
<keyword evidence="1 5" id="KW-0597">Phosphoprotein</keyword>
<reference evidence="8" key="1">
    <citation type="submission" date="2021-01" db="EMBL/GenBank/DDBJ databases">
        <title>Description of Breznakiella homolactica.</title>
        <authorList>
            <person name="Song Y."/>
            <person name="Brune A."/>
        </authorList>
    </citation>
    <scope>NUCLEOTIDE SEQUENCE</scope>
    <source>
        <strain evidence="8">RmG30</strain>
    </source>
</reference>
<dbReference type="GO" id="GO:0000160">
    <property type="term" value="P:phosphorelay signal transduction system"/>
    <property type="evidence" value="ECO:0007669"/>
    <property type="project" value="InterPro"/>
</dbReference>
<keyword evidence="3" id="KW-0238">DNA-binding</keyword>
<proteinExistence type="predicted"/>
<dbReference type="PRINTS" id="PR00038">
    <property type="entry name" value="HTHLUXR"/>
</dbReference>
<evidence type="ECO:0000259" key="7">
    <source>
        <dbReference type="PROSITE" id="PS50110"/>
    </source>
</evidence>
<protein>
    <submittedName>
        <fullName evidence="8">Response regulator transcription factor</fullName>
    </submittedName>
</protein>
<dbReference type="InterPro" id="IPR039420">
    <property type="entry name" value="WalR-like"/>
</dbReference>
<dbReference type="PROSITE" id="PS00622">
    <property type="entry name" value="HTH_LUXR_1"/>
    <property type="match status" value="1"/>
</dbReference>
<keyword evidence="4" id="KW-0804">Transcription</keyword>
<dbReference type="CDD" id="cd17535">
    <property type="entry name" value="REC_NarL-like"/>
    <property type="match status" value="1"/>
</dbReference>
<dbReference type="InterPro" id="IPR058245">
    <property type="entry name" value="NreC/VraR/RcsB-like_REC"/>
</dbReference>
<dbReference type="AlphaFoldDB" id="A0A7T7XP28"/>
<evidence type="ECO:0000256" key="3">
    <source>
        <dbReference type="ARBA" id="ARBA00023125"/>
    </source>
</evidence>
<dbReference type="CDD" id="cd06170">
    <property type="entry name" value="LuxR_C_like"/>
    <property type="match status" value="1"/>
</dbReference>
<dbReference type="Pfam" id="PF00072">
    <property type="entry name" value="Response_reg"/>
    <property type="match status" value="1"/>
</dbReference>
<dbReference type="PANTHER" id="PTHR43214:SF24">
    <property type="entry name" value="TRANSCRIPTIONAL REGULATORY PROTEIN NARL-RELATED"/>
    <property type="match status" value="1"/>
</dbReference>
<dbReference type="InterPro" id="IPR016032">
    <property type="entry name" value="Sig_transdc_resp-reg_C-effctor"/>
</dbReference>
<evidence type="ECO:0000259" key="6">
    <source>
        <dbReference type="PROSITE" id="PS50043"/>
    </source>
</evidence>
<dbReference type="InterPro" id="IPR001789">
    <property type="entry name" value="Sig_transdc_resp-reg_receiver"/>
</dbReference>
<dbReference type="SUPFAM" id="SSF46894">
    <property type="entry name" value="C-terminal effector domain of the bipartite response regulators"/>
    <property type="match status" value="1"/>
</dbReference>
<dbReference type="RefSeq" id="WP_215627090.1">
    <property type="nucleotide sequence ID" value="NZ_CP067089.2"/>
</dbReference>
<dbReference type="PROSITE" id="PS50110">
    <property type="entry name" value="RESPONSE_REGULATORY"/>
    <property type="match status" value="1"/>
</dbReference>
<dbReference type="Pfam" id="PF00196">
    <property type="entry name" value="GerE"/>
    <property type="match status" value="1"/>
</dbReference>
<keyword evidence="9" id="KW-1185">Reference proteome</keyword>
<accession>A0A7T7XP28</accession>
<keyword evidence="2" id="KW-0805">Transcription regulation</keyword>
<dbReference type="SMART" id="SM00448">
    <property type="entry name" value="REC"/>
    <property type="match status" value="1"/>
</dbReference>
<dbReference type="PROSITE" id="PS50043">
    <property type="entry name" value="HTH_LUXR_2"/>
    <property type="match status" value="1"/>
</dbReference>
<name>A0A7T7XP28_9SPIR</name>
<dbReference type="InterPro" id="IPR000792">
    <property type="entry name" value="Tscrpt_reg_LuxR_C"/>
</dbReference>
<dbReference type="GO" id="GO:0006355">
    <property type="term" value="P:regulation of DNA-templated transcription"/>
    <property type="evidence" value="ECO:0007669"/>
    <property type="project" value="InterPro"/>
</dbReference>
<evidence type="ECO:0000256" key="5">
    <source>
        <dbReference type="PROSITE-ProRule" id="PRU00169"/>
    </source>
</evidence>
<gene>
    <name evidence="8" type="ORF">JFL75_02435</name>
</gene>
<dbReference type="EMBL" id="CP067089">
    <property type="protein sequence ID" value="QQO09787.1"/>
    <property type="molecule type" value="Genomic_DNA"/>
</dbReference>
<dbReference type="SUPFAM" id="SSF52172">
    <property type="entry name" value="CheY-like"/>
    <property type="match status" value="1"/>
</dbReference>
<evidence type="ECO:0000313" key="9">
    <source>
        <dbReference type="Proteomes" id="UP000595917"/>
    </source>
</evidence>
<organism evidence="8 9">
    <name type="scientific">Breznakiella homolactica</name>
    <dbReference type="NCBI Taxonomy" id="2798577"/>
    <lineage>
        <taxon>Bacteria</taxon>
        <taxon>Pseudomonadati</taxon>
        <taxon>Spirochaetota</taxon>
        <taxon>Spirochaetia</taxon>
        <taxon>Spirochaetales</taxon>
        <taxon>Breznakiellaceae</taxon>
        <taxon>Breznakiella</taxon>
    </lineage>
</organism>
<dbReference type="Proteomes" id="UP000595917">
    <property type="component" value="Chromosome"/>
</dbReference>
<dbReference type="GO" id="GO:0003677">
    <property type="term" value="F:DNA binding"/>
    <property type="evidence" value="ECO:0007669"/>
    <property type="project" value="UniProtKB-KW"/>
</dbReference>
<dbReference type="Gene3D" id="3.40.50.2300">
    <property type="match status" value="1"/>
</dbReference>